<sequence length="142" mass="14373">MVAVVVAHDDYVEVVAVAAAVVAVAAAAAAAADDGDDADGRCDAHCDDGAGEPDADAAAVADDGGGVGDYDDNCCTDSGSELFGSLVDHAGGFRKTSLYCYCWCVVRSGSVDATTQSHSNGSQPEGHSQRIRFPPASTRCRS</sequence>
<protein>
    <submittedName>
        <fullName evidence="2">Putative secreted peptide</fullName>
    </submittedName>
</protein>
<organism evidence="2">
    <name type="scientific">Anopheles braziliensis</name>
    <dbReference type="NCBI Taxonomy" id="58242"/>
    <lineage>
        <taxon>Eukaryota</taxon>
        <taxon>Metazoa</taxon>
        <taxon>Ecdysozoa</taxon>
        <taxon>Arthropoda</taxon>
        <taxon>Hexapoda</taxon>
        <taxon>Insecta</taxon>
        <taxon>Pterygota</taxon>
        <taxon>Neoptera</taxon>
        <taxon>Endopterygota</taxon>
        <taxon>Diptera</taxon>
        <taxon>Nematocera</taxon>
        <taxon>Culicoidea</taxon>
        <taxon>Culicidae</taxon>
        <taxon>Anophelinae</taxon>
        <taxon>Anopheles</taxon>
    </lineage>
</organism>
<evidence type="ECO:0000256" key="1">
    <source>
        <dbReference type="SAM" id="MobiDB-lite"/>
    </source>
</evidence>
<reference evidence="2" key="1">
    <citation type="submission" date="2018-01" db="EMBL/GenBank/DDBJ databases">
        <title>An insight into the sialome of Amazonian anophelines.</title>
        <authorList>
            <person name="Ribeiro J.M."/>
            <person name="Scarpassa V."/>
            <person name="Calvo E."/>
        </authorList>
    </citation>
    <scope>NUCLEOTIDE SEQUENCE</scope>
    <source>
        <tissue evidence="2">Salivary glands</tissue>
    </source>
</reference>
<dbReference type="AlphaFoldDB" id="A0A2M3ZNN8"/>
<evidence type="ECO:0000313" key="2">
    <source>
        <dbReference type="EMBL" id="MBW30174.1"/>
    </source>
</evidence>
<accession>A0A2M3ZNN8</accession>
<dbReference type="EMBL" id="GGFM01009423">
    <property type="protein sequence ID" value="MBW30174.1"/>
    <property type="molecule type" value="Transcribed_RNA"/>
</dbReference>
<feature type="compositionally biased region" description="Polar residues" evidence="1">
    <location>
        <begin position="114"/>
        <end position="126"/>
    </location>
</feature>
<name>A0A2M3ZNN8_9DIPT</name>
<feature type="region of interest" description="Disordered" evidence="1">
    <location>
        <begin position="114"/>
        <end position="142"/>
    </location>
</feature>
<proteinExistence type="predicted"/>